<dbReference type="PANTHER" id="PTHR11069">
    <property type="entry name" value="GLUCOSYLCERAMIDASE"/>
    <property type="match status" value="1"/>
</dbReference>
<sequence length="528" mass="59219">MGAHKSIYLILLLNNYIYFFVNGDAFHNNDKACRARRANDSVVCVCTADYCDEITREVPQTGQYFAYTSSQGGLRFSKSTGSLQNSNSDNRTDTILVLDPTIQYQSIQGFGGGVTDTVGINWVALKNETLQHYLINSYFGATGIEYNIIRTPIGGSDFSIRPYTLQDYPENDASLSNFSLAYEDYNYKIPVIKASIALATAPVQIIASCWSPPTWMKHVHNITGTSQLRDKFSQTYADYHLKFLESYARENLTIWALTTTNEPLSGIMSLGKANRLGWTTQKMGRWIANNFGPTIRNSSFSNIKIIAGDDQRFSLILWYNIVIQEVPEADKYIDGLAVHFYFDELSPPEILTKATEDHPDKFILATEASNGVGPTIPAVVLGSWDRAQKYIKDIIEDLNYNVVGWVDWNIALDEQGGPTYINNCIDSPIIVNAQRGEFVKQPMFYALGHFSKFLPRGSRRINVSATYPDSTPLDNVAFLTPRNTIVVVVYNEVDQTRAVRIRLGNQEAFLSIEPQSIATVEFPYSQAS</sequence>
<feature type="chain" id="PRO_5045979050" description="Glucosylceramidase" evidence="7">
    <location>
        <begin position="24"/>
        <end position="528"/>
    </location>
</feature>
<dbReference type="InterPro" id="IPR001139">
    <property type="entry name" value="Glyco_hydro_30"/>
</dbReference>
<protein>
    <recommendedName>
        <fullName evidence="3 6">Glucosylceramidase</fullName>
        <ecNumber evidence="3 6">3.2.1.45</ecNumber>
    </recommendedName>
</protein>
<accession>A0ABM3ML67</accession>
<proteinExistence type="inferred from homology"/>
<evidence type="ECO:0000256" key="2">
    <source>
        <dbReference type="ARBA" id="ARBA00005382"/>
    </source>
</evidence>
<evidence type="ECO:0000259" key="8">
    <source>
        <dbReference type="Pfam" id="PF02055"/>
    </source>
</evidence>
<keyword evidence="6" id="KW-0443">Lipid metabolism</keyword>
<evidence type="ECO:0000256" key="5">
    <source>
        <dbReference type="ARBA" id="ARBA00022801"/>
    </source>
</evidence>
<evidence type="ECO:0000256" key="3">
    <source>
        <dbReference type="ARBA" id="ARBA00012658"/>
    </source>
</evidence>
<evidence type="ECO:0000259" key="9">
    <source>
        <dbReference type="Pfam" id="PF17189"/>
    </source>
</evidence>
<dbReference type="InterPro" id="IPR017853">
    <property type="entry name" value="GH"/>
</dbReference>
<dbReference type="PANTHER" id="PTHR11069:SF23">
    <property type="entry name" value="LYSOSOMAL ACID GLUCOSYLCERAMIDASE"/>
    <property type="match status" value="1"/>
</dbReference>
<dbReference type="GeneID" id="113517696"/>
<feature type="signal peptide" evidence="7">
    <location>
        <begin position="1"/>
        <end position="23"/>
    </location>
</feature>
<evidence type="ECO:0000256" key="7">
    <source>
        <dbReference type="SAM" id="SignalP"/>
    </source>
</evidence>
<keyword evidence="10" id="KW-1185">Reference proteome</keyword>
<dbReference type="Pfam" id="PF17189">
    <property type="entry name" value="Glyco_hydro_30C"/>
    <property type="match status" value="1"/>
</dbReference>
<dbReference type="SUPFAM" id="SSF51011">
    <property type="entry name" value="Glycosyl hydrolase domain"/>
    <property type="match status" value="1"/>
</dbReference>
<dbReference type="EC" id="3.2.1.45" evidence="3 6"/>
<dbReference type="Pfam" id="PF02055">
    <property type="entry name" value="Glyco_hydro_30"/>
    <property type="match status" value="1"/>
</dbReference>
<organism evidence="10 11">
    <name type="scientific">Galleria mellonella</name>
    <name type="common">Greater wax moth</name>
    <dbReference type="NCBI Taxonomy" id="7137"/>
    <lineage>
        <taxon>Eukaryota</taxon>
        <taxon>Metazoa</taxon>
        <taxon>Ecdysozoa</taxon>
        <taxon>Arthropoda</taxon>
        <taxon>Hexapoda</taxon>
        <taxon>Insecta</taxon>
        <taxon>Pterygota</taxon>
        <taxon>Neoptera</taxon>
        <taxon>Endopterygota</taxon>
        <taxon>Lepidoptera</taxon>
        <taxon>Glossata</taxon>
        <taxon>Ditrysia</taxon>
        <taxon>Pyraloidea</taxon>
        <taxon>Pyralidae</taxon>
        <taxon>Galleriinae</taxon>
        <taxon>Galleria</taxon>
    </lineage>
</organism>
<reference evidence="11" key="1">
    <citation type="submission" date="2025-08" db="UniProtKB">
        <authorList>
            <consortium name="RefSeq"/>
        </authorList>
    </citation>
    <scope>IDENTIFICATION</scope>
    <source>
        <tissue evidence="11">Whole larvae</tissue>
    </source>
</reference>
<dbReference type="SUPFAM" id="SSF51445">
    <property type="entry name" value="(Trans)glycosidases"/>
    <property type="match status" value="1"/>
</dbReference>
<evidence type="ECO:0000256" key="1">
    <source>
        <dbReference type="ARBA" id="ARBA00001013"/>
    </source>
</evidence>
<comment type="similarity">
    <text evidence="2 6">Belongs to the glycosyl hydrolase 30 family.</text>
</comment>
<evidence type="ECO:0000313" key="11">
    <source>
        <dbReference type="RefSeq" id="XP_052751898.1"/>
    </source>
</evidence>
<dbReference type="InterPro" id="IPR033452">
    <property type="entry name" value="GH30_C"/>
</dbReference>
<keyword evidence="4 7" id="KW-0732">Signal</keyword>
<keyword evidence="5 6" id="KW-0378">Hydrolase</keyword>
<dbReference type="InterPro" id="IPR033453">
    <property type="entry name" value="Glyco_hydro_30_TIM-barrel"/>
</dbReference>
<keyword evidence="6" id="KW-0326">Glycosidase</keyword>
<gene>
    <name evidence="11" type="primary">LOC113517696</name>
</gene>
<evidence type="ECO:0000256" key="4">
    <source>
        <dbReference type="ARBA" id="ARBA00022729"/>
    </source>
</evidence>
<evidence type="ECO:0000313" key="10">
    <source>
        <dbReference type="Proteomes" id="UP001652740"/>
    </source>
</evidence>
<dbReference type="RefSeq" id="XP_052751898.1">
    <property type="nucleotide sequence ID" value="XM_052895938.1"/>
</dbReference>
<dbReference type="Proteomes" id="UP001652740">
    <property type="component" value="Unplaced"/>
</dbReference>
<dbReference type="PRINTS" id="PR00843">
    <property type="entry name" value="GLHYDRLASE30"/>
</dbReference>
<feature type="domain" description="Glycosyl hydrolase family 30 beta sandwich" evidence="9">
    <location>
        <begin position="457"/>
        <end position="520"/>
    </location>
</feature>
<name>A0ABM3ML67_GALME</name>
<evidence type="ECO:0000256" key="6">
    <source>
        <dbReference type="RuleBase" id="RU361188"/>
    </source>
</evidence>
<keyword evidence="6" id="KW-0746">Sphingolipid metabolism</keyword>
<feature type="domain" description="Glycosyl hydrolase family 30 TIM-barrel" evidence="8">
    <location>
        <begin position="107"/>
        <end position="454"/>
    </location>
</feature>
<comment type="catalytic activity">
    <reaction evidence="1">
        <text>a beta-D-glucosyl-(1&lt;-&gt;1')-N-acylsphing-4-enine + H2O = an N-acylsphing-4-enine + D-glucose</text>
        <dbReference type="Rhea" id="RHEA:13269"/>
        <dbReference type="ChEBI" id="CHEBI:4167"/>
        <dbReference type="ChEBI" id="CHEBI:15377"/>
        <dbReference type="ChEBI" id="CHEBI:22801"/>
        <dbReference type="ChEBI" id="CHEBI:52639"/>
        <dbReference type="EC" id="3.2.1.45"/>
    </reaction>
    <physiologicalReaction direction="left-to-right" evidence="1">
        <dbReference type="Rhea" id="RHEA:13270"/>
    </physiologicalReaction>
</comment>
<dbReference type="Gene3D" id="3.20.20.80">
    <property type="entry name" value="Glycosidases"/>
    <property type="match status" value="1"/>
</dbReference>